<dbReference type="AlphaFoldDB" id="A0A645AHA4"/>
<keyword evidence="2" id="KW-0694">RNA-binding</keyword>
<dbReference type="InterPro" id="IPR051270">
    <property type="entry name" value="Tyrosine-tRNA_ligase_regulator"/>
</dbReference>
<protein>
    <submittedName>
        <fullName evidence="4">Methionine--tRNA ligase</fullName>
        <ecNumber evidence="4">6.1.1.10</ecNumber>
    </submittedName>
</protein>
<dbReference type="GO" id="GO:0000049">
    <property type="term" value="F:tRNA binding"/>
    <property type="evidence" value="ECO:0007669"/>
    <property type="project" value="UniProtKB-KW"/>
</dbReference>
<dbReference type="CDD" id="cd02800">
    <property type="entry name" value="tRNA_bind_EcMetRS_like"/>
    <property type="match status" value="1"/>
</dbReference>
<dbReference type="PROSITE" id="PS50886">
    <property type="entry name" value="TRBD"/>
    <property type="match status" value="1"/>
</dbReference>
<organism evidence="4">
    <name type="scientific">bioreactor metagenome</name>
    <dbReference type="NCBI Taxonomy" id="1076179"/>
    <lineage>
        <taxon>unclassified sequences</taxon>
        <taxon>metagenomes</taxon>
        <taxon>ecological metagenomes</taxon>
    </lineage>
</organism>
<accession>A0A645AHA4</accession>
<proteinExistence type="predicted"/>
<keyword evidence="1" id="KW-0820">tRNA-binding</keyword>
<dbReference type="EMBL" id="VSSQ01013707">
    <property type="protein sequence ID" value="MPM52088.1"/>
    <property type="molecule type" value="Genomic_DNA"/>
</dbReference>
<comment type="caution">
    <text evidence="4">The sequence shown here is derived from an EMBL/GenBank/DDBJ whole genome shotgun (WGS) entry which is preliminary data.</text>
</comment>
<dbReference type="Pfam" id="PF01588">
    <property type="entry name" value="tRNA_bind"/>
    <property type="match status" value="1"/>
</dbReference>
<dbReference type="InterPro" id="IPR004495">
    <property type="entry name" value="Met-tRNA-synth_bsu_C"/>
</dbReference>
<dbReference type="NCBIfam" id="TIGR00399">
    <property type="entry name" value="metG_C_term"/>
    <property type="match status" value="1"/>
</dbReference>
<evidence type="ECO:0000259" key="3">
    <source>
        <dbReference type="PROSITE" id="PS50886"/>
    </source>
</evidence>
<dbReference type="EC" id="6.1.1.10" evidence="4"/>
<dbReference type="GO" id="GO:0006431">
    <property type="term" value="P:methionyl-tRNA aminoacylation"/>
    <property type="evidence" value="ECO:0007669"/>
    <property type="project" value="InterPro"/>
</dbReference>
<dbReference type="InterPro" id="IPR002547">
    <property type="entry name" value="tRNA-bd_dom"/>
</dbReference>
<name>A0A645AHA4_9ZZZZ</name>
<dbReference type="Gene3D" id="2.40.50.140">
    <property type="entry name" value="Nucleic acid-binding proteins"/>
    <property type="match status" value="1"/>
</dbReference>
<reference evidence="4" key="1">
    <citation type="submission" date="2019-08" db="EMBL/GenBank/DDBJ databases">
        <authorList>
            <person name="Kucharzyk K."/>
            <person name="Murdoch R.W."/>
            <person name="Higgins S."/>
            <person name="Loffler F."/>
        </authorList>
    </citation>
    <scope>NUCLEOTIDE SEQUENCE</scope>
</reference>
<dbReference type="InterPro" id="IPR012340">
    <property type="entry name" value="NA-bd_OB-fold"/>
</dbReference>
<gene>
    <name evidence="4" type="primary">metG_39</name>
    <name evidence="4" type="ORF">SDC9_98841</name>
</gene>
<dbReference type="SUPFAM" id="SSF50249">
    <property type="entry name" value="Nucleic acid-binding proteins"/>
    <property type="match status" value="1"/>
</dbReference>
<dbReference type="PANTHER" id="PTHR11586">
    <property type="entry name" value="TRNA-AMINOACYLATION COFACTOR ARC1 FAMILY MEMBER"/>
    <property type="match status" value="1"/>
</dbReference>
<dbReference type="GO" id="GO:0004825">
    <property type="term" value="F:methionine-tRNA ligase activity"/>
    <property type="evidence" value="ECO:0007669"/>
    <property type="project" value="UniProtKB-EC"/>
</dbReference>
<dbReference type="GO" id="GO:0005524">
    <property type="term" value="F:ATP binding"/>
    <property type="evidence" value="ECO:0007669"/>
    <property type="project" value="InterPro"/>
</dbReference>
<evidence type="ECO:0000256" key="2">
    <source>
        <dbReference type="ARBA" id="ARBA00022884"/>
    </source>
</evidence>
<keyword evidence="4" id="KW-0436">Ligase</keyword>
<sequence length="147" mass="16068">MESGNKVTDKPAILFARIDDKEMMAKIENDQHKEAVTVNKKPMISIEDFAKIQLRVGTVIASKKHPKADKLLVSQIDIGSEVRQIVSGIAEFITPEAFVGQQVIVVANLHPAVIRGIESQGMILAGEENKLLEVVKINTLPNGTEIS</sequence>
<dbReference type="PANTHER" id="PTHR11586:SF37">
    <property type="entry name" value="TRNA-BINDING DOMAIN-CONTAINING PROTEIN"/>
    <property type="match status" value="1"/>
</dbReference>
<evidence type="ECO:0000256" key="1">
    <source>
        <dbReference type="ARBA" id="ARBA00022555"/>
    </source>
</evidence>
<feature type="domain" description="TRNA-binding" evidence="3">
    <location>
        <begin position="48"/>
        <end position="147"/>
    </location>
</feature>
<evidence type="ECO:0000313" key="4">
    <source>
        <dbReference type="EMBL" id="MPM52088.1"/>
    </source>
</evidence>